<keyword evidence="5" id="KW-1133">Transmembrane helix</keyword>
<keyword evidence="3" id="KW-0862">Zinc</keyword>
<evidence type="ECO:0000256" key="5">
    <source>
        <dbReference type="SAM" id="Phobius"/>
    </source>
</evidence>
<dbReference type="Pfam" id="PF12906">
    <property type="entry name" value="RINGv"/>
    <property type="match status" value="1"/>
</dbReference>
<feature type="compositionally biased region" description="Polar residues" evidence="4">
    <location>
        <begin position="108"/>
        <end position="119"/>
    </location>
</feature>
<dbReference type="PANTHER" id="PTHR46158:SF1">
    <property type="entry name" value="RING_U-BOX SUPERFAMILY PROTEIN"/>
    <property type="match status" value="1"/>
</dbReference>
<name>A0A250XDI2_9CHLO</name>
<accession>A0A250XDI2</accession>
<feature type="compositionally biased region" description="Polar residues" evidence="4">
    <location>
        <begin position="233"/>
        <end position="251"/>
    </location>
</feature>
<feature type="compositionally biased region" description="Low complexity" evidence="4">
    <location>
        <begin position="67"/>
        <end position="78"/>
    </location>
</feature>
<proteinExistence type="predicted"/>
<feature type="compositionally biased region" description="Low complexity" evidence="4">
    <location>
        <begin position="87"/>
        <end position="99"/>
    </location>
</feature>
<protein>
    <recommendedName>
        <fullName evidence="6">RING-CH-type domain-containing protein</fullName>
    </recommendedName>
</protein>
<sequence length="927" mass="97432">MSQSLVKQKSPDCSSKMHFPSVNTDNASRDESLVQKVQGGTANRVSLQWRGSPPHPFLSPGNHAPRGSLLPPQSSGDGPPSPPMYITTITSTWTDSNTSPAPAHGTTPAPQSNQSSASLPGQGRLAAMLAAESASQVGKAQLFSSTQVMGDAWEQRMVNNQPHGLLHSYHAGTSVMQQKPSPSVRTSVLASHDHYSTIGTASPILRSVNSMSRFPLSTSPEIEPVLEERRHTSSLTPGGAQVNQGSFSRTQSTRDGRGLNGDWSARGGGGKSTHPVSIPAREGRTYRVVTSASPRGGADEVMVVAVDDLEGRTSPQLVQPSGSFMAFVGGLLGSKAGTESGVHTNLLPHHFRGYGAPATTGDGGSSSGSVKTTDVLSNSLAGGAGGYLSGYMGGWSRAGGGTLDGDPPSEGLRCTADILGKPVGTLLAKKHRAFHYGDIEAGGLEEDKCVRNSGSGQHLGGGKDSETAAARSWARRRSYAALGAPPRGAWGAELEGTLPASLSNIGTHQQGGPGGTPIHYKSESVHGGAEGKKRGGAMPPLPRSRTVHVLQEAAQKLQSGPSLGVLHLADQMKAADAHESVSTAPLPDGRVHNGSSNGSARSSSGYLLWQQQQQQQGDSSVRGGSGGSCHRRDSSVGSGSMIGGIGGAYVEPYDPRDVATIIGSLPMSFGAPTLGAMKRSNSMVAFRGVTAVAQGATTSSHHSPQPGFYTPYGNRSLSRAQSNNSISSMGKTTPPPVAAALPICLICLEMLTPDDFQCGEAIALECGCSGDVALRHRACAIEWNNAKGNTLCDICKHDILNLPPVDPELLARREEARRRREPNFSVSSDYGAVDYIFDAIRVTWVVAVILILIANLDMGIAFLVGLAAGILYVMASKLVRMCASVRRYRLLQAQWEAERRQQEGERSQGRQQRLYHQGLREPLINSD</sequence>
<keyword evidence="1" id="KW-0479">Metal-binding</keyword>
<organism evidence="7 8">
    <name type="scientific">Chlamydomonas eustigma</name>
    <dbReference type="NCBI Taxonomy" id="1157962"/>
    <lineage>
        <taxon>Eukaryota</taxon>
        <taxon>Viridiplantae</taxon>
        <taxon>Chlorophyta</taxon>
        <taxon>core chlorophytes</taxon>
        <taxon>Chlorophyceae</taxon>
        <taxon>CS clade</taxon>
        <taxon>Chlamydomonadales</taxon>
        <taxon>Chlamydomonadaceae</taxon>
        <taxon>Chlamydomonas</taxon>
    </lineage>
</organism>
<feature type="compositionally biased region" description="Polar residues" evidence="4">
    <location>
        <begin position="1"/>
        <end position="13"/>
    </location>
</feature>
<dbReference type="PROSITE" id="PS51292">
    <property type="entry name" value="ZF_RING_CH"/>
    <property type="match status" value="1"/>
</dbReference>
<feature type="domain" description="RING-CH-type" evidence="6">
    <location>
        <begin position="736"/>
        <end position="802"/>
    </location>
</feature>
<dbReference type="AlphaFoldDB" id="A0A250XDI2"/>
<evidence type="ECO:0000256" key="2">
    <source>
        <dbReference type="ARBA" id="ARBA00022771"/>
    </source>
</evidence>
<dbReference type="CDD" id="cd16495">
    <property type="entry name" value="RING_CH-C4HC3_MARCH"/>
    <property type="match status" value="1"/>
</dbReference>
<feature type="region of interest" description="Disordered" evidence="4">
    <location>
        <begin position="502"/>
        <end position="542"/>
    </location>
</feature>
<evidence type="ECO:0000256" key="4">
    <source>
        <dbReference type="SAM" id="MobiDB-lite"/>
    </source>
</evidence>
<dbReference type="SUPFAM" id="SSF57850">
    <property type="entry name" value="RING/U-box"/>
    <property type="match status" value="1"/>
</dbReference>
<dbReference type="OrthoDB" id="435038at2759"/>
<evidence type="ECO:0000313" key="7">
    <source>
        <dbReference type="EMBL" id="GAX81143.1"/>
    </source>
</evidence>
<feature type="transmembrane region" description="Helical" evidence="5">
    <location>
        <begin position="835"/>
        <end position="854"/>
    </location>
</feature>
<reference evidence="7 8" key="1">
    <citation type="submission" date="2017-08" db="EMBL/GenBank/DDBJ databases">
        <title>Acidophilic green algal genome provides insights into adaptation to an acidic environment.</title>
        <authorList>
            <person name="Hirooka S."/>
            <person name="Hirose Y."/>
            <person name="Kanesaki Y."/>
            <person name="Higuchi S."/>
            <person name="Fujiwara T."/>
            <person name="Onuma R."/>
            <person name="Era A."/>
            <person name="Ohbayashi R."/>
            <person name="Uzuka A."/>
            <person name="Nozaki H."/>
            <person name="Yoshikawa H."/>
            <person name="Miyagishima S.Y."/>
        </authorList>
    </citation>
    <scope>NUCLEOTIDE SEQUENCE [LARGE SCALE GENOMIC DNA]</scope>
    <source>
        <strain evidence="7 8">NIES-2499</strain>
    </source>
</reference>
<comment type="caution">
    <text evidence="7">The sequence shown here is derived from an EMBL/GenBank/DDBJ whole genome shotgun (WGS) entry which is preliminary data.</text>
</comment>
<feature type="region of interest" description="Disordered" evidence="4">
    <location>
        <begin position="576"/>
        <end position="640"/>
    </location>
</feature>
<keyword evidence="2" id="KW-0863">Zinc-finger</keyword>
<evidence type="ECO:0000256" key="1">
    <source>
        <dbReference type="ARBA" id="ARBA00022723"/>
    </source>
</evidence>
<keyword evidence="5" id="KW-0812">Transmembrane</keyword>
<dbReference type="Gene3D" id="3.30.40.10">
    <property type="entry name" value="Zinc/RING finger domain, C3HC4 (zinc finger)"/>
    <property type="match status" value="1"/>
</dbReference>
<dbReference type="InterPro" id="IPR011016">
    <property type="entry name" value="Znf_RING-CH"/>
</dbReference>
<dbReference type="SMART" id="SM00744">
    <property type="entry name" value="RINGv"/>
    <property type="match status" value="1"/>
</dbReference>
<keyword evidence="8" id="KW-1185">Reference proteome</keyword>
<dbReference type="Proteomes" id="UP000232323">
    <property type="component" value="Unassembled WGS sequence"/>
</dbReference>
<dbReference type="InterPro" id="IPR013083">
    <property type="entry name" value="Znf_RING/FYVE/PHD"/>
</dbReference>
<gene>
    <name evidence="7" type="ORF">CEUSTIGMA_g8576.t1</name>
</gene>
<evidence type="ECO:0000313" key="8">
    <source>
        <dbReference type="Proteomes" id="UP000232323"/>
    </source>
</evidence>
<feature type="compositionally biased region" description="Low complexity" evidence="4">
    <location>
        <begin position="593"/>
        <end position="622"/>
    </location>
</feature>
<feature type="region of interest" description="Disordered" evidence="4">
    <location>
        <begin position="1"/>
        <end position="121"/>
    </location>
</feature>
<dbReference type="GO" id="GO:0008270">
    <property type="term" value="F:zinc ion binding"/>
    <property type="evidence" value="ECO:0007669"/>
    <property type="project" value="UniProtKB-KW"/>
</dbReference>
<dbReference type="PANTHER" id="PTHR46158">
    <property type="entry name" value="OS02G0165000 PROTEIN"/>
    <property type="match status" value="1"/>
</dbReference>
<feature type="compositionally biased region" description="Basic and acidic residues" evidence="4">
    <location>
        <begin position="520"/>
        <end position="533"/>
    </location>
</feature>
<evidence type="ECO:0000256" key="3">
    <source>
        <dbReference type="ARBA" id="ARBA00022833"/>
    </source>
</evidence>
<feature type="region of interest" description="Disordered" evidence="4">
    <location>
        <begin position="229"/>
        <end position="278"/>
    </location>
</feature>
<evidence type="ECO:0000259" key="6">
    <source>
        <dbReference type="PROSITE" id="PS51292"/>
    </source>
</evidence>
<dbReference type="EMBL" id="BEGY01000061">
    <property type="protein sequence ID" value="GAX81143.1"/>
    <property type="molecule type" value="Genomic_DNA"/>
</dbReference>
<keyword evidence="5" id="KW-0472">Membrane</keyword>